<gene>
    <name evidence="3" type="primary">higA</name>
    <name evidence="3" type="ORF">DM484_12975</name>
</gene>
<evidence type="ECO:0000256" key="1">
    <source>
        <dbReference type="ARBA" id="ARBA00023125"/>
    </source>
</evidence>
<dbReference type="PANTHER" id="PTHR36924:SF1">
    <property type="entry name" value="ANTITOXIN HIGA-1"/>
    <property type="match status" value="1"/>
</dbReference>
<dbReference type="PANTHER" id="PTHR36924">
    <property type="entry name" value="ANTITOXIN HIGA-1"/>
    <property type="match status" value="1"/>
</dbReference>
<dbReference type="AlphaFoldDB" id="A0A2W4R352"/>
<dbReference type="PROSITE" id="PS50943">
    <property type="entry name" value="HTH_CROC1"/>
    <property type="match status" value="1"/>
</dbReference>
<dbReference type="SMART" id="SM00530">
    <property type="entry name" value="HTH_XRE"/>
    <property type="match status" value="1"/>
</dbReference>
<dbReference type="GO" id="GO:0003677">
    <property type="term" value="F:DNA binding"/>
    <property type="evidence" value="ECO:0007669"/>
    <property type="project" value="UniProtKB-KW"/>
</dbReference>
<dbReference type="Gene3D" id="1.10.260.40">
    <property type="entry name" value="lambda repressor-like DNA-binding domains"/>
    <property type="match status" value="1"/>
</dbReference>
<dbReference type="InterPro" id="IPR013430">
    <property type="entry name" value="Toxin_antidote_HigA"/>
</dbReference>
<feature type="domain" description="HTH cro/C1-type" evidence="2">
    <location>
        <begin position="23"/>
        <end position="68"/>
    </location>
</feature>
<comment type="caution">
    <text evidence="3">The sequence shown here is derived from an EMBL/GenBank/DDBJ whole genome shotgun (WGS) entry which is preliminary data.</text>
</comment>
<dbReference type="Proteomes" id="UP000249396">
    <property type="component" value="Unassembled WGS sequence"/>
</dbReference>
<protein>
    <submittedName>
        <fullName evidence="3">Addiction module antidote protein, HigA family</fullName>
    </submittedName>
</protein>
<keyword evidence="1" id="KW-0238">DNA-binding</keyword>
<dbReference type="CDD" id="cd00093">
    <property type="entry name" value="HTH_XRE"/>
    <property type="match status" value="1"/>
</dbReference>
<dbReference type="Pfam" id="PF01381">
    <property type="entry name" value="HTH_3"/>
    <property type="match status" value="1"/>
</dbReference>
<proteinExistence type="predicted"/>
<evidence type="ECO:0000313" key="4">
    <source>
        <dbReference type="Proteomes" id="UP000249396"/>
    </source>
</evidence>
<dbReference type="NCBIfam" id="TIGR02607">
    <property type="entry name" value="antidote_HigA"/>
    <property type="match status" value="1"/>
</dbReference>
<dbReference type="SUPFAM" id="SSF47413">
    <property type="entry name" value="lambda repressor-like DNA-binding domains"/>
    <property type="match status" value="1"/>
</dbReference>
<sequence length="99" mass="11073">MKQLPNIHPGEVLREEFLIPLQISQYRLAKAIGVTDAHISSICAGKRNITADTALRLSAFFGTTPGFWLGLQADYDTEEAEAMLHDDLLRIRRFDTEAA</sequence>
<dbReference type="InterPro" id="IPR001387">
    <property type="entry name" value="Cro/C1-type_HTH"/>
</dbReference>
<dbReference type="InterPro" id="IPR010982">
    <property type="entry name" value="Lambda_DNA-bd_dom_sf"/>
</dbReference>
<evidence type="ECO:0000259" key="2">
    <source>
        <dbReference type="PROSITE" id="PS50943"/>
    </source>
</evidence>
<accession>A0A2W4R352</accession>
<dbReference type="EMBL" id="QJPH01000320">
    <property type="protein sequence ID" value="PZN78382.1"/>
    <property type="molecule type" value="Genomic_DNA"/>
</dbReference>
<name>A0A2W4R352_9GAMM</name>
<reference evidence="3 4" key="1">
    <citation type="journal article" date="2018" name="Aquat. Microb. Ecol.">
        <title>Gammaproteobacterial methanotrophs dominate.</title>
        <authorList>
            <person name="Rissanen A.J."/>
            <person name="Saarenheimo J."/>
            <person name="Tiirola M."/>
            <person name="Peura S."/>
            <person name="Aalto S.L."/>
            <person name="Karvinen A."/>
            <person name="Nykanen H."/>
        </authorList>
    </citation>
    <scope>NUCLEOTIDE SEQUENCE [LARGE SCALE GENOMIC DNA]</scope>
    <source>
        <strain evidence="3">AMbin10</strain>
    </source>
</reference>
<organism evidence="3 4">
    <name type="scientific">Candidatus Methylumidiphilus alinenensis</name>
    <dbReference type="NCBI Taxonomy" id="2202197"/>
    <lineage>
        <taxon>Bacteria</taxon>
        <taxon>Pseudomonadati</taxon>
        <taxon>Pseudomonadota</taxon>
        <taxon>Gammaproteobacteria</taxon>
        <taxon>Methylococcales</taxon>
        <taxon>Candidatus Methylumidiphilus</taxon>
    </lineage>
</organism>
<evidence type="ECO:0000313" key="3">
    <source>
        <dbReference type="EMBL" id="PZN78382.1"/>
    </source>
</evidence>